<evidence type="ECO:0000313" key="13">
    <source>
        <dbReference type="Proteomes" id="UP000015104"/>
    </source>
</evidence>
<gene>
    <name evidence="12" type="primary">107364716</name>
</gene>
<dbReference type="EMBL" id="CAEY01000169">
    <property type="status" value="NOT_ANNOTATED_CDS"/>
    <property type="molecule type" value="Genomic_DNA"/>
</dbReference>
<feature type="region of interest" description="Disordered" evidence="10">
    <location>
        <begin position="242"/>
        <end position="271"/>
    </location>
</feature>
<keyword evidence="3" id="KW-0597">Phosphoprotein</keyword>
<dbReference type="OMA" id="PANDQDY"/>
<dbReference type="HOGENOM" id="CLU_025095_5_0_1"/>
<dbReference type="PANTHER" id="PTHR12893:SF0">
    <property type="entry name" value="GRASP65"/>
    <property type="match status" value="1"/>
</dbReference>
<keyword evidence="5" id="KW-0677">Repeat</keyword>
<keyword evidence="9" id="KW-0862">Zinc</keyword>
<dbReference type="PROSITE" id="PS51865">
    <property type="entry name" value="PDZ_GRASP"/>
    <property type="match status" value="2"/>
</dbReference>
<evidence type="ECO:0000259" key="11">
    <source>
        <dbReference type="PROSITE" id="PS51865"/>
    </source>
</evidence>
<evidence type="ECO:0000256" key="2">
    <source>
        <dbReference type="ARBA" id="ARBA00007144"/>
    </source>
</evidence>
<evidence type="ECO:0000313" key="12">
    <source>
        <dbReference type="EnsemblMetazoa" id="tetur13g01390.1"/>
    </source>
</evidence>
<dbReference type="PANTHER" id="PTHR12893">
    <property type="entry name" value="GOLGI REASSEMBLY STACKING PROTEIN GRASP"/>
    <property type="match status" value="1"/>
</dbReference>
<dbReference type="FunFam" id="2.30.42.10:FF:000056">
    <property type="entry name" value="Golgi reassembly-stacking protein 2 isoform 1"/>
    <property type="match status" value="1"/>
</dbReference>
<dbReference type="InterPro" id="IPR007583">
    <property type="entry name" value="GRASP55_65"/>
</dbReference>
<dbReference type="Gene3D" id="2.30.42.10">
    <property type="match status" value="2"/>
</dbReference>
<reference evidence="13" key="1">
    <citation type="submission" date="2011-08" db="EMBL/GenBank/DDBJ databases">
        <authorList>
            <person name="Rombauts S."/>
        </authorList>
    </citation>
    <scope>NUCLEOTIDE SEQUENCE</scope>
    <source>
        <strain evidence="13">London</strain>
    </source>
</reference>
<evidence type="ECO:0000256" key="8">
    <source>
        <dbReference type="ARBA" id="ARBA00023288"/>
    </source>
</evidence>
<evidence type="ECO:0000256" key="3">
    <source>
        <dbReference type="ARBA" id="ARBA00022553"/>
    </source>
</evidence>
<keyword evidence="6" id="KW-0333">Golgi apparatus</keyword>
<feature type="domain" description="PDZ GRASP-type" evidence="11">
    <location>
        <begin position="16"/>
        <end position="106"/>
    </location>
</feature>
<feature type="domain" description="PDZ GRASP-type" evidence="11">
    <location>
        <begin position="112"/>
        <end position="200"/>
    </location>
</feature>
<keyword evidence="9" id="KW-0479">Metal-binding</keyword>
<dbReference type="Proteomes" id="UP000015104">
    <property type="component" value="Unassembled WGS sequence"/>
</dbReference>
<name>T1KJV8_TETUR</name>
<dbReference type="InterPro" id="IPR024958">
    <property type="entry name" value="GRASP_PDZ"/>
</dbReference>
<reference evidence="12" key="2">
    <citation type="submission" date="2015-06" db="UniProtKB">
        <authorList>
            <consortium name="EnsemblMetazoa"/>
        </authorList>
    </citation>
    <scope>IDENTIFICATION</scope>
</reference>
<dbReference type="Pfam" id="PF04495">
    <property type="entry name" value="GRASP55_65"/>
    <property type="match status" value="1"/>
</dbReference>
<dbReference type="STRING" id="32264.T1KJV8"/>
<dbReference type="GO" id="GO:0046872">
    <property type="term" value="F:metal ion binding"/>
    <property type="evidence" value="ECO:0007669"/>
    <property type="project" value="UniProtKB-KW"/>
</dbReference>
<comment type="subcellular location">
    <subcellularLocation>
        <location evidence="1">Golgi apparatus membrane</location>
    </subcellularLocation>
</comment>
<dbReference type="eggNOG" id="KOG3834">
    <property type="taxonomic scope" value="Eukaryota"/>
</dbReference>
<feature type="compositionally biased region" description="Polar residues" evidence="10">
    <location>
        <begin position="242"/>
        <end position="257"/>
    </location>
</feature>
<dbReference type="GO" id="GO:0007030">
    <property type="term" value="P:Golgi organization"/>
    <property type="evidence" value="ECO:0007669"/>
    <property type="project" value="TreeGrafter"/>
</dbReference>
<evidence type="ECO:0000256" key="10">
    <source>
        <dbReference type="SAM" id="MobiDB-lite"/>
    </source>
</evidence>
<keyword evidence="7" id="KW-0472">Membrane</keyword>
<evidence type="ECO:0000256" key="9">
    <source>
        <dbReference type="PIRSR" id="PIRSR607583-1"/>
    </source>
</evidence>
<keyword evidence="8" id="KW-0449">Lipoprotein</keyword>
<evidence type="ECO:0000256" key="5">
    <source>
        <dbReference type="ARBA" id="ARBA00022737"/>
    </source>
</evidence>
<evidence type="ECO:0000256" key="1">
    <source>
        <dbReference type="ARBA" id="ARBA00004394"/>
    </source>
</evidence>
<proteinExistence type="inferred from homology"/>
<dbReference type="SUPFAM" id="SSF50156">
    <property type="entry name" value="PDZ domain-like"/>
    <property type="match status" value="2"/>
</dbReference>
<comment type="similarity">
    <text evidence="2">Belongs to the GORASP family.</text>
</comment>
<dbReference type="GO" id="GO:0000139">
    <property type="term" value="C:Golgi membrane"/>
    <property type="evidence" value="ECO:0007669"/>
    <property type="project" value="UniProtKB-SubCell"/>
</dbReference>
<dbReference type="InterPro" id="IPR036034">
    <property type="entry name" value="PDZ_sf"/>
</dbReference>
<dbReference type="AlphaFoldDB" id="T1KJV8"/>
<sequence length="519" mass="55825">MGLSSSSLEIPGGGKEGYHVLRVQEGSPGADAGLQAYFDFIVSIGNTRLNQNNETLKEILKVNTNQTIKMAVFNSKTGRIRQVDIRPSNDWNGTGLIGASIRFCSFENANQNVWHILQVEPNSPAEQAGLQSNCDYIIGADSTLQDSEDLYLLIEAHDGKPLKLFVYNLLTDNVRDVIITPNSRWGGEGLLGCGIGYGYLHRIPYQPANDQDYSEKAPLLQGSQQSPVEPEPKIDQASVMQQQLNQMSSQADSNHPQDTAKEFDAKSATPSSVATSMTITSSINTPTSFSSAPLITTSNISYPYNALHGIEPQNVTSSTVSSYTSPGAITTPISLPGMPPLTVSAPLPFDLKLTNPNINFGGLQSQHNPPTTDFMNMSLTSSIAESKSPISTSLSSPITHPTMTYASLHNASSSSLGNLAASYIQSDQTVKLPQQTSMFPLPMKNSTINFPTPETTESYYNSAFVSNSNPSSQSTSTSSSNFINFTSSPITSVPPSVQQPKSETSTLTTINLNQSKSEL</sequence>
<evidence type="ECO:0000256" key="4">
    <source>
        <dbReference type="ARBA" id="ARBA00022707"/>
    </source>
</evidence>
<dbReference type="EnsemblMetazoa" id="tetur13g01390.1">
    <property type="protein sequence ID" value="tetur13g01390.1"/>
    <property type="gene ID" value="tetur13g01390"/>
</dbReference>
<dbReference type="OrthoDB" id="3318at2759"/>
<feature type="binding site" evidence="9">
    <location>
        <position position="19"/>
    </location>
    <ligand>
        <name>Zn(2+)</name>
        <dbReference type="ChEBI" id="CHEBI:29105"/>
    </ligand>
</feature>
<keyword evidence="4" id="KW-0519">Myristate</keyword>
<evidence type="ECO:0000256" key="7">
    <source>
        <dbReference type="ARBA" id="ARBA00023136"/>
    </source>
</evidence>
<keyword evidence="13" id="KW-1185">Reference proteome</keyword>
<accession>T1KJV8</accession>
<protein>
    <recommendedName>
        <fullName evidence="11">PDZ GRASP-type domain-containing protein</fullName>
    </recommendedName>
</protein>
<organism evidence="12 13">
    <name type="scientific">Tetranychus urticae</name>
    <name type="common">Two-spotted spider mite</name>
    <dbReference type="NCBI Taxonomy" id="32264"/>
    <lineage>
        <taxon>Eukaryota</taxon>
        <taxon>Metazoa</taxon>
        <taxon>Ecdysozoa</taxon>
        <taxon>Arthropoda</taxon>
        <taxon>Chelicerata</taxon>
        <taxon>Arachnida</taxon>
        <taxon>Acari</taxon>
        <taxon>Acariformes</taxon>
        <taxon>Trombidiformes</taxon>
        <taxon>Prostigmata</taxon>
        <taxon>Eleutherengona</taxon>
        <taxon>Raphignathae</taxon>
        <taxon>Tetranychoidea</taxon>
        <taxon>Tetranychidae</taxon>
        <taxon>Tetranychus</taxon>
    </lineage>
</organism>
<feature type="binding site" evidence="9">
    <location>
        <position position="104"/>
    </location>
    <ligand>
        <name>Zn(2+)</name>
        <dbReference type="ChEBI" id="CHEBI:29105"/>
    </ligand>
</feature>
<dbReference type="FunFam" id="2.30.42.10:FF:000026">
    <property type="entry name" value="Golgi reassembly stacking protein 2"/>
    <property type="match status" value="1"/>
</dbReference>
<dbReference type="KEGG" id="tut:107364716"/>
<evidence type="ECO:0000256" key="6">
    <source>
        <dbReference type="ARBA" id="ARBA00023034"/>
    </source>
</evidence>